<feature type="region of interest" description="Disordered" evidence="1">
    <location>
        <begin position="71"/>
        <end position="98"/>
    </location>
</feature>
<reference evidence="2" key="1">
    <citation type="submission" date="2024-07" db="EMBL/GenBank/DDBJ databases">
        <title>Genome Analysis of a Potential Novel Vibrio Species Secreting pH- and Thermo-stable Alginate Lyase and its Application in Producing Alginate Oligosaccharides.</title>
        <authorList>
            <person name="Huang H."/>
            <person name="Bao K."/>
        </authorList>
    </citation>
    <scope>NUCLEOTIDE SEQUENCE</scope>
    <source>
        <strain evidence="2">HB236076</strain>
    </source>
</reference>
<dbReference type="EMBL" id="CP162601">
    <property type="protein sequence ID" value="XDK25580.1"/>
    <property type="molecule type" value="Genomic_DNA"/>
</dbReference>
<evidence type="ECO:0000256" key="1">
    <source>
        <dbReference type="SAM" id="MobiDB-lite"/>
    </source>
</evidence>
<gene>
    <name evidence="2" type="ORF">AB0763_02730</name>
</gene>
<evidence type="ECO:0000313" key="2">
    <source>
        <dbReference type="EMBL" id="XDK25580.1"/>
    </source>
</evidence>
<protein>
    <submittedName>
        <fullName evidence="2">Uncharacterized protein</fullName>
    </submittedName>
</protein>
<proteinExistence type="predicted"/>
<feature type="compositionally biased region" description="Low complexity" evidence="1">
    <location>
        <begin position="71"/>
        <end position="88"/>
    </location>
</feature>
<name>A0AB39HG59_9VIBR</name>
<sequence length="98" mass="10429">MNKAQLQPGVHVFCPAGFGLIQNVADPSDPRGDVQVLIMSDQAPFAMMLPADQVLICQDDHDHHSVDIDALAADEASSSSLPDQSPHSSPERIILAVS</sequence>
<accession>A0AB39HG59</accession>
<dbReference type="AlphaFoldDB" id="A0AB39HG59"/>
<dbReference type="KEGG" id="vih:AB0763_02730"/>
<organism evidence="2">
    <name type="scientific">Vibrio sp. HB236076</name>
    <dbReference type="NCBI Taxonomy" id="3232307"/>
    <lineage>
        <taxon>Bacteria</taxon>
        <taxon>Pseudomonadati</taxon>
        <taxon>Pseudomonadota</taxon>
        <taxon>Gammaproteobacteria</taxon>
        <taxon>Vibrionales</taxon>
        <taxon>Vibrionaceae</taxon>
        <taxon>Vibrio</taxon>
    </lineage>
</organism>
<dbReference type="RefSeq" id="WP_306101023.1">
    <property type="nucleotide sequence ID" value="NZ_CP162601.1"/>
</dbReference>